<reference evidence="3 4" key="1">
    <citation type="submission" date="2016-08" db="EMBL/GenBank/DDBJ databases">
        <title>The complete genome of Streptomyces subrutilus 10-1-1.</title>
        <authorList>
            <person name="Chen X."/>
        </authorList>
    </citation>
    <scope>NUCLEOTIDE SEQUENCE [LARGE SCALE GENOMIC DNA]</scope>
    <source>
        <strain evidence="3 4">10-1-1</strain>
    </source>
</reference>
<sequence length="348" mass="36398">MRTRIRLRLRTSSYGLLAGLLLLGAGLLPAAAARAADNGTWGVFPTPAAGAAMTDRAYFFHQGAAGSTVQDSATIVNSSDQDLTFQVFATDAMNTPVGGAFALLPVETEPVDVGAWIALPPETATTVTVPAKGRKDVPFTVKVPADATPGDHVGGIVALNTAVEGVRQEGKVQVGVKRSVGARLYFRVPGPVTPGLSVEDVRVSRSAPLLPWVKDARATVSYALVNRGNVVVEPKVALSAEGLFGREVLSRPAPELKLTLLPGRRVELTEPWPDAPQLDWVTLTVTAGAAAHPDLAPRSTADFVAVPWPAAGAALVLTGAGAACWVLRRRRPASADRPEPAPDLARAR</sequence>
<keyword evidence="1" id="KW-0472">Membrane</keyword>
<evidence type="ECO:0000256" key="2">
    <source>
        <dbReference type="SAM" id="SignalP"/>
    </source>
</evidence>
<gene>
    <name evidence="3" type="ORF">BGK67_12490</name>
</gene>
<feature type="transmembrane region" description="Helical" evidence="1">
    <location>
        <begin position="306"/>
        <end position="327"/>
    </location>
</feature>
<accession>A0A1E5PRB5</accession>
<dbReference type="Proteomes" id="UP000095705">
    <property type="component" value="Unassembled WGS sequence"/>
</dbReference>
<evidence type="ECO:0000313" key="4">
    <source>
        <dbReference type="Proteomes" id="UP000095705"/>
    </source>
</evidence>
<proteinExistence type="predicted"/>
<dbReference type="AlphaFoldDB" id="A0A1E5PRB5"/>
<keyword evidence="1" id="KW-0812">Transmembrane</keyword>
<keyword evidence="2" id="KW-0732">Signal</keyword>
<dbReference type="RefSeq" id="WP_069920335.1">
    <property type="nucleotide sequence ID" value="NZ_MEHK01000001.1"/>
</dbReference>
<organism evidence="3 4">
    <name type="scientific">Streptomyces subrutilus</name>
    <dbReference type="NCBI Taxonomy" id="36818"/>
    <lineage>
        <taxon>Bacteria</taxon>
        <taxon>Bacillati</taxon>
        <taxon>Actinomycetota</taxon>
        <taxon>Actinomycetes</taxon>
        <taxon>Kitasatosporales</taxon>
        <taxon>Streptomycetaceae</taxon>
        <taxon>Streptomyces</taxon>
    </lineage>
</organism>
<comment type="caution">
    <text evidence="3">The sequence shown here is derived from an EMBL/GenBank/DDBJ whole genome shotgun (WGS) entry which is preliminary data.</text>
</comment>
<feature type="signal peptide" evidence="2">
    <location>
        <begin position="1"/>
        <end position="35"/>
    </location>
</feature>
<keyword evidence="4" id="KW-1185">Reference proteome</keyword>
<evidence type="ECO:0000256" key="1">
    <source>
        <dbReference type="SAM" id="Phobius"/>
    </source>
</evidence>
<evidence type="ECO:0000313" key="3">
    <source>
        <dbReference type="EMBL" id="OEJ32050.1"/>
    </source>
</evidence>
<name>A0A1E5PRB5_9ACTN</name>
<keyword evidence="1" id="KW-1133">Transmembrane helix</keyword>
<dbReference type="EMBL" id="MEHK01000001">
    <property type="protein sequence ID" value="OEJ32050.1"/>
    <property type="molecule type" value="Genomic_DNA"/>
</dbReference>
<dbReference type="OrthoDB" id="4336304at2"/>
<protein>
    <submittedName>
        <fullName evidence="3">DUF916 domain-containing protein</fullName>
    </submittedName>
</protein>
<feature type="chain" id="PRO_5009183616" evidence="2">
    <location>
        <begin position="36"/>
        <end position="348"/>
    </location>
</feature>
<dbReference type="STRING" id="36818.BGK67_12490"/>